<dbReference type="Gene3D" id="1.10.720.30">
    <property type="entry name" value="SAP domain"/>
    <property type="match status" value="1"/>
</dbReference>
<sequence>MSSVSDMEKFQKMTIPQLREELSKKGIAADPKMKKAALVDKLIESILKAEEDAILNLNASGDADISDAVTTPNEDILNEDVLGEELSSKNNDAVPDLKISSSSEKKEAKVLTYIDRESSTKTPVSAPTATDCDTSADAKLKRAQRFGLPIGVTDNTAKAKRAERFGVPVGTVATSGGAGGIDAVAKAKRAERFGLTNVNSVVKTLDEDAKKKLLIRAQRWGELFVNQVIFYPKKSFYIFPPMVCSRFGLPVSGDGKTASTPSNGANEKNAKLIARAKRFGGEIGNGNDDSELEKRKKARLERFGASN</sequence>
<dbReference type="AlphaFoldDB" id="A0A1I7XPU3"/>
<feature type="domain" description="THO1-MOS11 C-terminal" evidence="3">
    <location>
        <begin position="132"/>
        <end position="166"/>
    </location>
</feature>
<evidence type="ECO:0000313" key="5">
    <source>
        <dbReference type="WBParaSite" id="Hba_19756"/>
    </source>
</evidence>
<protein>
    <submittedName>
        <fullName evidence="5">Tho1_MOS11_C domain-containing protein</fullName>
    </submittedName>
</protein>
<dbReference type="PANTHER" id="PTHR46551">
    <property type="entry name" value="SAP DOMAIN-CONTAINING RIBONUCLEOPROTEIN"/>
    <property type="match status" value="1"/>
</dbReference>
<feature type="region of interest" description="Disordered" evidence="2">
    <location>
        <begin position="280"/>
        <end position="307"/>
    </location>
</feature>
<dbReference type="WBParaSite" id="Hba_19756">
    <property type="protein sequence ID" value="Hba_19756"/>
    <property type="gene ID" value="Hba_19756"/>
</dbReference>
<dbReference type="PANTHER" id="PTHR46551:SF1">
    <property type="entry name" value="SAP DOMAIN-CONTAINING RIBONUCLEOPROTEIN"/>
    <property type="match status" value="1"/>
</dbReference>
<dbReference type="Pfam" id="PF18592">
    <property type="entry name" value="Tho1_MOS11_C"/>
    <property type="match status" value="1"/>
</dbReference>
<dbReference type="InterPro" id="IPR052240">
    <property type="entry name" value="SAP_domain_ribonucleoprotein"/>
</dbReference>
<dbReference type="InterPro" id="IPR036361">
    <property type="entry name" value="SAP_dom_sf"/>
</dbReference>
<dbReference type="GO" id="GO:0005634">
    <property type="term" value="C:nucleus"/>
    <property type="evidence" value="ECO:0007669"/>
    <property type="project" value="TreeGrafter"/>
</dbReference>
<evidence type="ECO:0000259" key="3">
    <source>
        <dbReference type="Pfam" id="PF18592"/>
    </source>
</evidence>
<accession>A0A1I7XPU3</accession>
<evidence type="ECO:0000256" key="2">
    <source>
        <dbReference type="SAM" id="MobiDB-lite"/>
    </source>
</evidence>
<dbReference type="GO" id="GO:0016973">
    <property type="term" value="P:poly(A)+ mRNA export from nucleus"/>
    <property type="evidence" value="ECO:0007669"/>
    <property type="project" value="TreeGrafter"/>
</dbReference>
<evidence type="ECO:0000256" key="1">
    <source>
        <dbReference type="ARBA" id="ARBA00022553"/>
    </source>
</evidence>
<organism evidence="4 5">
    <name type="scientific">Heterorhabditis bacteriophora</name>
    <name type="common">Entomopathogenic nematode worm</name>
    <dbReference type="NCBI Taxonomy" id="37862"/>
    <lineage>
        <taxon>Eukaryota</taxon>
        <taxon>Metazoa</taxon>
        <taxon>Ecdysozoa</taxon>
        <taxon>Nematoda</taxon>
        <taxon>Chromadorea</taxon>
        <taxon>Rhabditida</taxon>
        <taxon>Rhabditina</taxon>
        <taxon>Rhabditomorpha</taxon>
        <taxon>Strongyloidea</taxon>
        <taxon>Heterorhabditidae</taxon>
        <taxon>Heterorhabditis</taxon>
    </lineage>
</organism>
<name>A0A1I7XPU3_HETBA</name>
<reference evidence="5" key="1">
    <citation type="submission" date="2016-11" db="UniProtKB">
        <authorList>
            <consortium name="WormBaseParasite"/>
        </authorList>
    </citation>
    <scope>IDENTIFICATION</scope>
</reference>
<proteinExistence type="predicted"/>
<evidence type="ECO:0000313" key="4">
    <source>
        <dbReference type="Proteomes" id="UP000095283"/>
    </source>
</evidence>
<keyword evidence="4" id="KW-1185">Reference proteome</keyword>
<dbReference type="InterPro" id="IPR040746">
    <property type="entry name" value="THO1_MOS11_C"/>
</dbReference>
<keyword evidence="1" id="KW-0597">Phosphoprotein</keyword>
<dbReference type="Proteomes" id="UP000095283">
    <property type="component" value="Unplaced"/>
</dbReference>